<reference evidence="3" key="1">
    <citation type="journal article" date="2019" name="Int. J. Syst. Evol. Microbiol.">
        <title>The Global Catalogue of Microorganisms (GCM) 10K type strain sequencing project: providing services to taxonomists for standard genome sequencing and annotation.</title>
        <authorList>
            <consortium name="The Broad Institute Genomics Platform"/>
            <consortium name="The Broad Institute Genome Sequencing Center for Infectious Disease"/>
            <person name="Wu L."/>
            <person name="Ma J."/>
        </authorList>
    </citation>
    <scope>NUCLEOTIDE SEQUENCE [LARGE SCALE GENOMIC DNA]</scope>
    <source>
        <strain evidence="3">CGMCC 4.1469</strain>
    </source>
</reference>
<feature type="region of interest" description="Disordered" evidence="1">
    <location>
        <begin position="1"/>
        <end position="25"/>
    </location>
</feature>
<evidence type="ECO:0000313" key="3">
    <source>
        <dbReference type="Proteomes" id="UP001596067"/>
    </source>
</evidence>
<dbReference type="Gene3D" id="3.20.20.140">
    <property type="entry name" value="Metal-dependent hydrolases"/>
    <property type="match status" value="1"/>
</dbReference>
<dbReference type="RefSeq" id="WP_313762495.1">
    <property type="nucleotide sequence ID" value="NZ_BAAAVH010000050.1"/>
</dbReference>
<feature type="compositionally biased region" description="Pro residues" evidence="1">
    <location>
        <begin position="7"/>
        <end position="19"/>
    </location>
</feature>
<comment type="caution">
    <text evidence="2">The sequence shown here is derived from an EMBL/GenBank/DDBJ whole genome shotgun (WGS) entry which is preliminary data.</text>
</comment>
<keyword evidence="3" id="KW-1185">Reference proteome</keyword>
<dbReference type="InterPro" id="IPR032466">
    <property type="entry name" value="Metal_Hydrolase"/>
</dbReference>
<dbReference type="Proteomes" id="UP001596067">
    <property type="component" value="Unassembled WGS sequence"/>
</dbReference>
<proteinExistence type="predicted"/>
<organism evidence="2 3">
    <name type="scientific">Kitasatospora aburaviensis</name>
    <dbReference type="NCBI Taxonomy" id="67265"/>
    <lineage>
        <taxon>Bacteria</taxon>
        <taxon>Bacillati</taxon>
        <taxon>Actinomycetota</taxon>
        <taxon>Actinomycetes</taxon>
        <taxon>Kitasatosporales</taxon>
        <taxon>Streptomycetaceae</taxon>
        <taxon>Kitasatospora</taxon>
    </lineage>
</organism>
<dbReference type="PANTHER" id="PTHR42658">
    <property type="entry name" value="HYDROLASE TATD"/>
    <property type="match status" value="1"/>
</dbReference>
<protein>
    <submittedName>
        <fullName evidence="2">Deoxyribonuclease</fullName>
    </submittedName>
</protein>
<dbReference type="PANTHER" id="PTHR42658:SF1">
    <property type="entry name" value="HYDROLASE TATD"/>
    <property type="match status" value="1"/>
</dbReference>
<evidence type="ECO:0000313" key="2">
    <source>
        <dbReference type="EMBL" id="MFC5884169.1"/>
    </source>
</evidence>
<accession>A0ABW1EU19</accession>
<evidence type="ECO:0000256" key="1">
    <source>
        <dbReference type="SAM" id="MobiDB-lite"/>
    </source>
</evidence>
<dbReference type="InterPro" id="IPR012022">
    <property type="entry name" value="UCP005295"/>
</dbReference>
<dbReference type="EMBL" id="JBHSOD010000003">
    <property type="protein sequence ID" value="MFC5884169.1"/>
    <property type="molecule type" value="Genomic_DNA"/>
</dbReference>
<sequence>MPAGRAPGPPPPPPPPPLAPRALDGTGLTPLFDHHVHSDLRNADDYELMAVSGVLTALAPCSASLEARDTGSAFAARFERLAVAETARAAAYGIDLHVALAVHAADMAGLSGALAGIEALEEYLDHPRVRALGELSLRSGGPDEVEVLERQLKLASARGVPVLVESPPALAPFREMLAPLAGAVERAGIDPASIALLDLDEQRIDLLAEHPALHGLGGYGIAVAPRQDALFQIREKQSHREVLRLLERFGPERLMLNTGLHFGSADPLGLARTVHRLRLHGVPEQIVRALAHGNAAQFFAVPHRVPAAG</sequence>
<dbReference type="SUPFAM" id="SSF51556">
    <property type="entry name" value="Metallo-dependent hydrolases"/>
    <property type="match status" value="1"/>
</dbReference>
<gene>
    <name evidence="2" type="ORF">ACFP0N_04105</name>
</gene>
<name>A0ABW1EU19_9ACTN</name>